<keyword evidence="7" id="KW-1185">Reference proteome</keyword>
<proteinExistence type="predicted"/>
<organism evidence="6 7">
    <name type="scientific">Candidatus Nitrospira neomarina</name>
    <dbReference type="NCBI Taxonomy" id="3020899"/>
    <lineage>
        <taxon>Bacteria</taxon>
        <taxon>Pseudomonadati</taxon>
        <taxon>Nitrospirota</taxon>
        <taxon>Nitrospiria</taxon>
        <taxon>Nitrospirales</taxon>
        <taxon>Nitrospiraceae</taxon>
        <taxon>Nitrospira</taxon>
    </lineage>
</organism>
<feature type="active site" description="Nucleophile" evidence="4">
    <location>
        <position position="64"/>
    </location>
</feature>
<keyword evidence="3 4" id="KW-0443">Lipid metabolism</keyword>
<dbReference type="PANTHER" id="PTHR24185:SF1">
    <property type="entry name" value="CALCIUM-INDEPENDENT PHOSPHOLIPASE A2-GAMMA"/>
    <property type="match status" value="1"/>
</dbReference>
<evidence type="ECO:0000313" key="7">
    <source>
        <dbReference type="Proteomes" id="UP001302494"/>
    </source>
</evidence>
<dbReference type="GO" id="GO:0006631">
    <property type="term" value="P:fatty acid metabolic process"/>
    <property type="evidence" value="ECO:0007669"/>
    <property type="project" value="TreeGrafter"/>
</dbReference>
<evidence type="ECO:0000259" key="5">
    <source>
        <dbReference type="PROSITE" id="PS51635"/>
    </source>
</evidence>
<reference evidence="6 7" key="1">
    <citation type="submission" date="2023-01" db="EMBL/GenBank/DDBJ databases">
        <title>Cultivation and genomic characterization of new, ubiquitous marine nitrite-oxidizing bacteria from the Nitrospirales.</title>
        <authorList>
            <person name="Mueller A.J."/>
            <person name="Daebeler A."/>
            <person name="Herbold C.W."/>
            <person name="Kirkegaard R.H."/>
            <person name="Daims H."/>
        </authorList>
    </citation>
    <scope>NUCLEOTIDE SEQUENCE [LARGE SCALE GENOMIC DNA]</scope>
    <source>
        <strain evidence="6 7">DK</strain>
    </source>
</reference>
<feature type="short sequence motif" description="DGA/G" evidence="4">
    <location>
        <begin position="208"/>
        <end position="210"/>
    </location>
</feature>
<dbReference type="PROSITE" id="PS51635">
    <property type="entry name" value="PNPLA"/>
    <property type="match status" value="1"/>
</dbReference>
<evidence type="ECO:0000256" key="1">
    <source>
        <dbReference type="ARBA" id="ARBA00022801"/>
    </source>
</evidence>
<evidence type="ECO:0000313" key="6">
    <source>
        <dbReference type="EMBL" id="WNM61707.1"/>
    </source>
</evidence>
<dbReference type="InterPro" id="IPR016035">
    <property type="entry name" value="Acyl_Trfase/lysoPLipase"/>
</dbReference>
<feature type="short sequence motif" description="GXGXXG" evidence="4">
    <location>
        <begin position="22"/>
        <end position="27"/>
    </location>
</feature>
<feature type="domain" description="PNPLA" evidence="5">
    <location>
        <begin position="18"/>
        <end position="222"/>
    </location>
</feature>
<feature type="active site" description="Proton acceptor" evidence="4">
    <location>
        <position position="208"/>
    </location>
</feature>
<feature type="short sequence motif" description="GXSXG" evidence="4">
    <location>
        <begin position="62"/>
        <end position="66"/>
    </location>
</feature>
<dbReference type="Proteomes" id="UP001302494">
    <property type="component" value="Chromosome"/>
</dbReference>
<dbReference type="EMBL" id="CP116968">
    <property type="protein sequence ID" value="WNM61707.1"/>
    <property type="molecule type" value="Genomic_DNA"/>
</dbReference>
<dbReference type="SUPFAM" id="SSF52151">
    <property type="entry name" value="FabD/lysophospholipase-like"/>
    <property type="match status" value="1"/>
</dbReference>
<dbReference type="InterPro" id="IPR002641">
    <property type="entry name" value="PNPLA_dom"/>
</dbReference>
<sequence>MQKKLLARMQSPGPKKILALDGGGIRGMITVEVLAEIENLLRRKLGCGEDFRLADYFDFVAGTSTGAIIAACISVGMTVSEIRDFYRSSGEEMFDKASLLRRFRHTYEDEKLALKLQTVFGKDATLGSDNLKTVLMMVMRNATTDSPWPVSNNPLAKYNQRVREDGCARDNCNLELPLWQLIRASTAAPVYFPPEVVKVGSQEFVFVDGGITMYNNPSFQAFLMATLAPYKMDWSVGEDKMLVVSIGTGTSPKANADLNPNEMNLLYNASSIPSALMSAALNEQDFLCRVFGQCLAGDELDREIGDLKAVKGPVGPDKLFTYLRYNAELTFDGLKKIGLPGIKPEHVQQLDSVKHVTELQQVGQAVAKSVKIEHFAQFA</sequence>
<dbReference type="RefSeq" id="WP_312744191.1">
    <property type="nucleotide sequence ID" value="NZ_CP116968.1"/>
</dbReference>
<keyword evidence="2 4" id="KW-0442">Lipid degradation</keyword>
<dbReference type="GO" id="GO:0004620">
    <property type="term" value="F:phospholipase activity"/>
    <property type="evidence" value="ECO:0007669"/>
    <property type="project" value="TreeGrafter"/>
</dbReference>
<dbReference type="GO" id="GO:0016020">
    <property type="term" value="C:membrane"/>
    <property type="evidence" value="ECO:0007669"/>
    <property type="project" value="TreeGrafter"/>
</dbReference>
<evidence type="ECO:0000256" key="2">
    <source>
        <dbReference type="ARBA" id="ARBA00022963"/>
    </source>
</evidence>
<dbReference type="KEGG" id="nneo:PQG83_18470"/>
<gene>
    <name evidence="6" type="ORF">PQG83_18470</name>
</gene>
<evidence type="ECO:0000256" key="3">
    <source>
        <dbReference type="ARBA" id="ARBA00023098"/>
    </source>
</evidence>
<keyword evidence="1 4" id="KW-0378">Hydrolase</keyword>
<dbReference type="Pfam" id="PF01734">
    <property type="entry name" value="Patatin"/>
    <property type="match status" value="1"/>
</dbReference>
<dbReference type="PANTHER" id="PTHR24185">
    <property type="entry name" value="CALCIUM-INDEPENDENT PHOSPHOLIPASE A2-GAMMA"/>
    <property type="match status" value="1"/>
</dbReference>
<dbReference type="Gene3D" id="3.40.1090.10">
    <property type="entry name" value="Cytosolic phospholipase A2 catalytic domain"/>
    <property type="match status" value="1"/>
</dbReference>
<name>A0AA96JVF2_9BACT</name>
<protein>
    <submittedName>
        <fullName evidence="6">Patatin-like phospholipase family protein</fullName>
    </submittedName>
</protein>
<accession>A0AA96JVF2</accession>
<dbReference type="AlphaFoldDB" id="A0AA96JVF2"/>
<evidence type="ECO:0000256" key="4">
    <source>
        <dbReference type="PROSITE-ProRule" id="PRU01161"/>
    </source>
</evidence>
<dbReference type="GO" id="GO:0016042">
    <property type="term" value="P:lipid catabolic process"/>
    <property type="evidence" value="ECO:0007669"/>
    <property type="project" value="UniProtKB-UniRule"/>
</dbReference>